<feature type="non-terminal residue" evidence="7">
    <location>
        <position position="123"/>
    </location>
</feature>
<dbReference type="GO" id="GO:0061817">
    <property type="term" value="P:endoplasmic reticulum-plasma membrane tethering"/>
    <property type="evidence" value="ECO:0007669"/>
    <property type="project" value="TreeGrafter"/>
</dbReference>
<keyword evidence="5" id="KW-0472">Membrane</keyword>
<dbReference type="GO" id="GO:0005886">
    <property type="term" value="C:plasma membrane"/>
    <property type="evidence" value="ECO:0007669"/>
    <property type="project" value="TreeGrafter"/>
</dbReference>
<dbReference type="GO" id="GO:0090158">
    <property type="term" value="P:endoplasmic reticulum membrane organization"/>
    <property type="evidence" value="ECO:0007669"/>
    <property type="project" value="TreeGrafter"/>
</dbReference>
<dbReference type="Proteomes" id="UP000094112">
    <property type="component" value="Unassembled WGS sequence"/>
</dbReference>
<keyword evidence="3" id="KW-0812">Transmembrane</keyword>
<evidence type="ECO:0000256" key="4">
    <source>
        <dbReference type="ARBA" id="ARBA00022989"/>
    </source>
</evidence>
<feature type="non-terminal residue" evidence="7">
    <location>
        <position position="1"/>
    </location>
</feature>
<proteinExistence type="inferred from homology"/>
<dbReference type="PANTHER" id="PTHR10809:SF6">
    <property type="entry name" value="AT11025P-RELATED"/>
    <property type="match status" value="1"/>
</dbReference>
<dbReference type="InterPro" id="IPR016763">
    <property type="entry name" value="VAP"/>
</dbReference>
<gene>
    <name evidence="7" type="ORF">WICANDRAFT_21335</name>
</gene>
<dbReference type="InterPro" id="IPR000535">
    <property type="entry name" value="MSP_dom"/>
</dbReference>
<organism evidence="7 8">
    <name type="scientific">Wickerhamomyces anomalus (strain ATCC 58044 / CBS 1984 / NCYC 433 / NRRL Y-366-8)</name>
    <name type="common">Yeast</name>
    <name type="synonym">Hansenula anomala</name>
    <dbReference type="NCBI Taxonomy" id="683960"/>
    <lineage>
        <taxon>Eukaryota</taxon>
        <taxon>Fungi</taxon>
        <taxon>Dikarya</taxon>
        <taxon>Ascomycota</taxon>
        <taxon>Saccharomycotina</taxon>
        <taxon>Saccharomycetes</taxon>
        <taxon>Phaffomycetales</taxon>
        <taxon>Wickerhamomycetaceae</taxon>
        <taxon>Wickerhamomyces</taxon>
    </lineage>
</organism>
<dbReference type="Pfam" id="PF00635">
    <property type="entry name" value="Motile_Sperm"/>
    <property type="match status" value="1"/>
</dbReference>
<comment type="similarity">
    <text evidence="2">Belongs to the VAMP-associated protein (VAP) (TC 9.B.17) family.</text>
</comment>
<dbReference type="GO" id="GO:0033149">
    <property type="term" value="F:FFAT motif binding"/>
    <property type="evidence" value="ECO:0007669"/>
    <property type="project" value="TreeGrafter"/>
</dbReference>
<dbReference type="GO" id="GO:0005789">
    <property type="term" value="C:endoplasmic reticulum membrane"/>
    <property type="evidence" value="ECO:0007669"/>
    <property type="project" value="InterPro"/>
</dbReference>
<dbReference type="RefSeq" id="XP_019036836.1">
    <property type="nucleotide sequence ID" value="XM_019180902.1"/>
</dbReference>
<sequence>IEIGPSTLEFASPFTQPTTRSITITNLSDETAAFKVKTTAPKLYCVRPNAALVEPGKSVDVSIILLGLKEEPSPDFKCNDKFLIVALPAPYDIGENTVADVWPKLEAEFKPQSVSKKIKVKYV</sequence>
<dbReference type="SUPFAM" id="SSF49354">
    <property type="entry name" value="PapD-like"/>
    <property type="match status" value="1"/>
</dbReference>
<evidence type="ECO:0000256" key="3">
    <source>
        <dbReference type="ARBA" id="ARBA00022692"/>
    </source>
</evidence>
<dbReference type="InterPro" id="IPR013783">
    <property type="entry name" value="Ig-like_fold"/>
</dbReference>
<dbReference type="EMBL" id="KV454213">
    <property type="protein sequence ID" value="ODQ57629.1"/>
    <property type="molecule type" value="Genomic_DNA"/>
</dbReference>
<dbReference type="GeneID" id="30198148"/>
<dbReference type="STRING" id="683960.A0A1E3NWQ1"/>
<keyword evidence="4" id="KW-1133">Transmembrane helix</keyword>
<dbReference type="PANTHER" id="PTHR10809">
    <property type="entry name" value="VESICLE-ASSOCIATED MEMBRANE PROTEIN-ASSOCIATED PROTEIN"/>
    <property type="match status" value="1"/>
</dbReference>
<protein>
    <recommendedName>
        <fullName evidence="6">MSP domain-containing protein</fullName>
    </recommendedName>
</protein>
<evidence type="ECO:0000259" key="6">
    <source>
        <dbReference type="PROSITE" id="PS50202"/>
    </source>
</evidence>
<dbReference type="AlphaFoldDB" id="A0A1E3NWQ1"/>
<evidence type="ECO:0000256" key="1">
    <source>
        <dbReference type="ARBA" id="ARBA00004211"/>
    </source>
</evidence>
<evidence type="ECO:0000313" key="7">
    <source>
        <dbReference type="EMBL" id="ODQ57629.1"/>
    </source>
</evidence>
<keyword evidence="8" id="KW-1185">Reference proteome</keyword>
<dbReference type="InterPro" id="IPR008962">
    <property type="entry name" value="PapD-like_sf"/>
</dbReference>
<reference evidence="7 8" key="1">
    <citation type="journal article" date="2016" name="Proc. Natl. Acad. Sci. U.S.A.">
        <title>Comparative genomics of biotechnologically important yeasts.</title>
        <authorList>
            <person name="Riley R."/>
            <person name="Haridas S."/>
            <person name="Wolfe K.H."/>
            <person name="Lopes M.R."/>
            <person name="Hittinger C.T."/>
            <person name="Goeker M."/>
            <person name="Salamov A.A."/>
            <person name="Wisecaver J.H."/>
            <person name="Long T.M."/>
            <person name="Calvey C.H."/>
            <person name="Aerts A.L."/>
            <person name="Barry K.W."/>
            <person name="Choi C."/>
            <person name="Clum A."/>
            <person name="Coughlan A.Y."/>
            <person name="Deshpande S."/>
            <person name="Douglass A.P."/>
            <person name="Hanson S.J."/>
            <person name="Klenk H.-P."/>
            <person name="LaButti K.M."/>
            <person name="Lapidus A."/>
            <person name="Lindquist E.A."/>
            <person name="Lipzen A.M."/>
            <person name="Meier-Kolthoff J.P."/>
            <person name="Ohm R.A."/>
            <person name="Otillar R.P."/>
            <person name="Pangilinan J.L."/>
            <person name="Peng Y."/>
            <person name="Rokas A."/>
            <person name="Rosa C.A."/>
            <person name="Scheuner C."/>
            <person name="Sibirny A.A."/>
            <person name="Slot J.C."/>
            <person name="Stielow J.B."/>
            <person name="Sun H."/>
            <person name="Kurtzman C.P."/>
            <person name="Blackwell M."/>
            <person name="Grigoriev I.V."/>
            <person name="Jeffries T.W."/>
        </authorList>
    </citation>
    <scope>NUCLEOTIDE SEQUENCE [LARGE SCALE GENOMIC DNA]</scope>
    <source>
        <strain evidence="8">ATCC 58044 / CBS 1984 / NCYC 433 / NRRL Y-366-8</strain>
    </source>
</reference>
<dbReference type="Gene3D" id="2.60.40.10">
    <property type="entry name" value="Immunoglobulins"/>
    <property type="match status" value="1"/>
</dbReference>
<evidence type="ECO:0000256" key="2">
    <source>
        <dbReference type="ARBA" id="ARBA00008932"/>
    </source>
</evidence>
<evidence type="ECO:0000256" key="5">
    <source>
        <dbReference type="ARBA" id="ARBA00023136"/>
    </source>
</evidence>
<evidence type="ECO:0000313" key="8">
    <source>
        <dbReference type="Proteomes" id="UP000094112"/>
    </source>
</evidence>
<dbReference type="OrthoDB" id="264603at2759"/>
<accession>A0A1E3NWQ1</accession>
<feature type="domain" description="MSP" evidence="6">
    <location>
        <begin position="1"/>
        <end position="123"/>
    </location>
</feature>
<dbReference type="PROSITE" id="PS50202">
    <property type="entry name" value="MSP"/>
    <property type="match status" value="1"/>
</dbReference>
<name>A0A1E3NWQ1_WICAA</name>
<comment type="subcellular location">
    <subcellularLocation>
        <location evidence="1">Membrane</location>
        <topology evidence="1">Single-pass type IV membrane protein</topology>
    </subcellularLocation>
</comment>